<dbReference type="AlphaFoldDB" id="A0A4Y2UH92"/>
<accession>A0A4Y2UH92</accession>
<organism evidence="1 2">
    <name type="scientific">Araneus ventricosus</name>
    <name type="common">Orbweaver spider</name>
    <name type="synonym">Epeira ventricosa</name>
    <dbReference type="NCBI Taxonomy" id="182803"/>
    <lineage>
        <taxon>Eukaryota</taxon>
        <taxon>Metazoa</taxon>
        <taxon>Ecdysozoa</taxon>
        <taxon>Arthropoda</taxon>
        <taxon>Chelicerata</taxon>
        <taxon>Arachnida</taxon>
        <taxon>Araneae</taxon>
        <taxon>Araneomorphae</taxon>
        <taxon>Entelegynae</taxon>
        <taxon>Araneoidea</taxon>
        <taxon>Araneidae</taxon>
        <taxon>Araneus</taxon>
    </lineage>
</organism>
<comment type="caution">
    <text evidence="1">The sequence shown here is derived from an EMBL/GenBank/DDBJ whole genome shotgun (WGS) entry which is preliminary data.</text>
</comment>
<keyword evidence="2" id="KW-1185">Reference proteome</keyword>
<reference evidence="1 2" key="1">
    <citation type="journal article" date="2019" name="Sci. Rep.">
        <title>Orb-weaving spider Araneus ventricosus genome elucidates the spidroin gene catalogue.</title>
        <authorList>
            <person name="Kono N."/>
            <person name="Nakamura H."/>
            <person name="Ohtoshi R."/>
            <person name="Moran D.A.P."/>
            <person name="Shinohara A."/>
            <person name="Yoshida Y."/>
            <person name="Fujiwara M."/>
            <person name="Mori M."/>
            <person name="Tomita M."/>
            <person name="Arakawa K."/>
        </authorList>
    </citation>
    <scope>NUCLEOTIDE SEQUENCE [LARGE SCALE GENOMIC DNA]</scope>
</reference>
<protein>
    <submittedName>
        <fullName evidence="1">Uncharacterized protein</fullName>
    </submittedName>
</protein>
<gene>
    <name evidence="1" type="ORF">AVEN_157305_1</name>
</gene>
<proteinExistence type="predicted"/>
<sequence length="114" mass="13257">MTGLIDYIHFSKKLQRCSTAKGILENVLILSKWYKPKAEFMWDHHAMEVKAVNFMEEIILKTIVRSPYKDSNEMDIMHLKKSIDNDSPNTPRSKKVCACFAHDILVKRALSKFV</sequence>
<dbReference type="Proteomes" id="UP000499080">
    <property type="component" value="Unassembled WGS sequence"/>
</dbReference>
<dbReference type="EMBL" id="BGPR01036323">
    <property type="protein sequence ID" value="GBO11494.1"/>
    <property type="molecule type" value="Genomic_DNA"/>
</dbReference>
<evidence type="ECO:0000313" key="1">
    <source>
        <dbReference type="EMBL" id="GBO11494.1"/>
    </source>
</evidence>
<name>A0A4Y2UH92_ARAVE</name>
<evidence type="ECO:0000313" key="2">
    <source>
        <dbReference type="Proteomes" id="UP000499080"/>
    </source>
</evidence>